<dbReference type="PANTHER" id="PTHR22930:SF289">
    <property type="entry name" value="DDE TNP4 DOMAIN-CONTAINING PROTEIN-RELATED"/>
    <property type="match status" value="1"/>
</dbReference>
<protein>
    <submittedName>
        <fullName evidence="10">Nuclease HARBI1</fullName>
    </submittedName>
</protein>
<feature type="domain" description="DDE Tnp4" evidence="8">
    <location>
        <begin position="152"/>
        <end position="301"/>
    </location>
</feature>
<keyword evidence="4" id="KW-0540">Nuclease</keyword>
<dbReference type="GeneID" id="125777289"/>
<keyword evidence="9" id="KW-1185">Reference proteome</keyword>
<comment type="subcellular location">
    <subcellularLocation>
        <location evidence="2">Nucleus</location>
    </subcellularLocation>
</comment>
<name>A0ABM3JEG6_BACDO</name>
<dbReference type="Pfam" id="PF13359">
    <property type="entry name" value="DDE_Tnp_4"/>
    <property type="match status" value="1"/>
</dbReference>
<proteinExistence type="inferred from homology"/>
<evidence type="ECO:0000256" key="3">
    <source>
        <dbReference type="ARBA" id="ARBA00006958"/>
    </source>
</evidence>
<keyword evidence="6" id="KW-0378">Hydrolase</keyword>
<organism evidence="9 10">
    <name type="scientific">Bactrocera dorsalis</name>
    <name type="common">Oriental fruit fly</name>
    <name type="synonym">Dacus dorsalis</name>
    <dbReference type="NCBI Taxonomy" id="27457"/>
    <lineage>
        <taxon>Eukaryota</taxon>
        <taxon>Metazoa</taxon>
        <taxon>Ecdysozoa</taxon>
        <taxon>Arthropoda</taxon>
        <taxon>Hexapoda</taxon>
        <taxon>Insecta</taxon>
        <taxon>Pterygota</taxon>
        <taxon>Neoptera</taxon>
        <taxon>Endopterygota</taxon>
        <taxon>Diptera</taxon>
        <taxon>Brachycera</taxon>
        <taxon>Muscomorpha</taxon>
        <taxon>Tephritoidea</taxon>
        <taxon>Tephritidae</taxon>
        <taxon>Bactrocera</taxon>
        <taxon>Bactrocera</taxon>
    </lineage>
</organism>
<accession>A0ABM3JEG6</accession>
<dbReference type="InterPro" id="IPR027806">
    <property type="entry name" value="HARBI1_dom"/>
</dbReference>
<evidence type="ECO:0000313" key="9">
    <source>
        <dbReference type="Proteomes" id="UP001652620"/>
    </source>
</evidence>
<keyword evidence="7" id="KW-0539">Nucleus</keyword>
<evidence type="ECO:0000256" key="1">
    <source>
        <dbReference type="ARBA" id="ARBA00001968"/>
    </source>
</evidence>
<keyword evidence="5" id="KW-0479">Metal-binding</keyword>
<evidence type="ECO:0000313" key="10">
    <source>
        <dbReference type="RefSeq" id="XP_049307627.1"/>
    </source>
</evidence>
<dbReference type="Proteomes" id="UP001652620">
    <property type="component" value="Chromosome 3"/>
</dbReference>
<dbReference type="InterPro" id="IPR045249">
    <property type="entry name" value="HARBI1-like"/>
</dbReference>
<sequence>MPFIFSIACFEAKRRRKIMEIRRNRHLRNASSILKISEKRFIQSFRLSKELFLFVLNKLSPHLKPSRLSHSIQLAAVLRYLAIGSYQLAIAKDHHINIGRSTFGKILHKIIRKLEILICNDTITLKMTPQDMEKSKEYFNNKFQLPNIIACVDGTHIRIKKPVNNDSVYFNRKGYFSLNAMVVCNYNMEIIAIDCTHPGSCHDSFIWNNSQARLYFSRALNGHFVLADSGYALENFVLTPFRSAENGSPQHICNKKHAAARNIVERTIGLLKSRFRCMQRSLNYEPGFACSIINVCCALHNICRKNTGPLQDDYCSYDENFDYEDPATEFEDQQDGTSIRNEIAQYLSQ</sequence>
<evidence type="ECO:0000256" key="7">
    <source>
        <dbReference type="ARBA" id="ARBA00023242"/>
    </source>
</evidence>
<evidence type="ECO:0000259" key="8">
    <source>
        <dbReference type="Pfam" id="PF13359"/>
    </source>
</evidence>
<dbReference type="RefSeq" id="XP_049307627.1">
    <property type="nucleotide sequence ID" value="XM_049451670.1"/>
</dbReference>
<evidence type="ECO:0000256" key="6">
    <source>
        <dbReference type="ARBA" id="ARBA00022801"/>
    </source>
</evidence>
<evidence type="ECO:0000256" key="2">
    <source>
        <dbReference type="ARBA" id="ARBA00004123"/>
    </source>
</evidence>
<dbReference type="PANTHER" id="PTHR22930">
    <property type="match status" value="1"/>
</dbReference>
<gene>
    <name evidence="10" type="primary">LOC125777289</name>
</gene>
<evidence type="ECO:0000256" key="4">
    <source>
        <dbReference type="ARBA" id="ARBA00022722"/>
    </source>
</evidence>
<reference evidence="10" key="1">
    <citation type="submission" date="2025-08" db="UniProtKB">
        <authorList>
            <consortium name="RefSeq"/>
        </authorList>
    </citation>
    <scope>IDENTIFICATION</scope>
    <source>
        <tissue evidence="10">Adult</tissue>
    </source>
</reference>
<comment type="similarity">
    <text evidence="3">Belongs to the HARBI1 family.</text>
</comment>
<evidence type="ECO:0000256" key="5">
    <source>
        <dbReference type="ARBA" id="ARBA00022723"/>
    </source>
</evidence>
<comment type="cofactor">
    <cofactor evidence="1">
        <name>a divalent metal cation</name>
        <dbReference type="ChEBI" id="CHEBI:60240"/>
    </cofactor>
</comment>